<reference evidence="3" key="1">
    <citation type="submission" date="2011-03" db="EMBL/GenBank/DDBJ databases">
        <title>Draft genome sequence of Brevundimonas diminuta.</title>
        <authorList>
            <person name="Brown P.J.B."/>
            <person name="Buechlein A."/>
            <person name="Hemmerich C."/>
            <person name="Brun Y.V."/>
        </authorList>
    </citation>
    <scope>NUCLEOTIDE SEQUENCE [LARGE SCALE GENOMIC DNA]</scope>
    <source>
        <strain evidence="3">C19</strain>
    </source>
</reference>
<dbReference type="Gene3D" id="3.10.450.40">
    <property type="match status" value="1"/>
</dbReference>
<dbReference type="AlphaFoldDB" id="F4QJB8"/>
<sequence>MTGMNRNTGAPISGLDQIVQDIGDVLTTPKGSRVMRRAYGSDLPDLVDRPQNRETAMLLVAASAGAISRWIRNVRVLRCQPAFSADGRGALTLDVLPTGTVNAQTLSLTIPF</sequence>
<organism evidence="2 3">
    <name type="scientific">Asticcacaulis biprosthecium C19</name>
    <dbReference type="NCBI Taxonomy" id="715226"/>
    <lineage>
        <taxon>Bacteria</taxon>
        <taxon>Pseudomonadati</taxon>
        <taxon>Pseudomonadota</taxon>
        <taxon>Alphaproteobacteria</taxon>
        <taxon>Caulobacterales</taxon>
        <taxon>Caulobacteraceae</taxon>
        <taxon>Asticcacaulis</taxon>
    </lineage>
</organism>
<dbReference type="Pfam" id="PF04965">
    <property type="entry name" value="GPW_gp25"/>
    <property type="match status" value="1"/>
</dbReference>
<evidence type="ECO:0000313" key="2">
    <source>
        <dbReference type="EMBL" id="EGF93101.1"/>
    </source>
</evidence>
<dbReference type="HOGENOM" id="CLU_133204_1_2_5"/>
<dbReference type="STRING" id="715226.ABI_15410"/>
<name>F4QJB8_9CAUL</name>
<dbReference type="eggNOG" id="COG3628">
    <property type="taxonomic scope" value="Bacteria"/>
</dbReference>
<gene>
    <name evidence="2" type="ORF">ABI_15410</name>
</gene>
<accession>F4QJB8</accession>
<evidence type="ECO:0000313" key="3">
    <source>
        <dbReference type="Proteomes" id="UP000006512"/>
    </source>
</evidence>
<protein>
    <submittedName>
        <fullName evidence="2">Baseplate assembly protein W</fullName>
    </submittedName>
</protein>
<feature type="domain" description="IraD/Gp25-like" evidence="1">
    <location>
        <begin position="14"/>
        <end position="76"/>
    </location>
</feature>
<dbReference type="EMBL" id="GL883077">
    <property type="protein sequence ID" value="EGF93101.1"/>
    <property type="molecule type" value="Genomic_DNA"/>
</dbReference>
<dbReference type="RefSeq" id="WP_006272290.1">
    <property type="nucleotide sequence ID" value="NZ_GL883077.1"/>
</dbReference>
<evidence type="ECO:0000259" key="1">
    <source>
        <dbReference type="Pfam" id="PF04965"/>
    </source>
</evidence>
<dbReference type="Proteomes" id="UP000006512">
    <property type="component" value="Unassembled WGS sequence"/>
</dbReference>
<keyword evidence="3" id="KW-1185">Reference proteome</keyword>
<dbReference type="SUPFAM" id="SSF160719">
    <property type="entry name" value="gpW/gp25-like"/>
    <property type="match status" value="1"/>
</dbReference>
<proteinExistence type="predicted"/>
<dbReference type="InterPro" id="IPR007048">
    <property type="entry name" value="IraD/Gp25-like"/>
</dbReference>